<reference evidence="1" key="1">
    <citation type="submission" date="2018-05" db="EMBL/GenBank/DDBJ databases">
        <authorList>
            <person name="Lanie J.A."/>
            <person name="Ng W.-L."/>
            <person name="Kazmierczak K.M."/>
            <person name="Andrzejewski T.M."/>
            <person name="Davidsen T.M."/>
            <person name="Wayne K.J."/>
            <person name="Tettelin H."/>
            <person name="Glass J.I."/>
            <person name="Rusch D."/>
            <person name="Podicherti R."/>
            <person name="Tsui H.-C.T."/>
            <person name="Winkler M.E."/>
        </authorList>
    </citation>
    <scope>NUCLEOTIDE SEQUENCE</scope>
</reference>
<evidence type="ECO:0000313" key="1">
    <source>
        <dbReference type="EMBL" id="SVB59757.1"/>
    </source>
</evidence>
<proteinExistence type="predicted"/>
<accession>A0A382FCB4</accession>
<organism evidence="1">
    <name type="scientific">marine metagenome</name>
    <dbReference type="NCBI Taxonomy" id="408172"/>
    <lineage>
        <taxon>unclassified sequences</taxon>
        <taxon>metagenomes</taxon>
        <taxon>ecological metagenomes</taxon>
    </lineage>
</organism>
<name>A0A382FCB4_9ZZZZ</name>
<protein>
    <submittedName>
        <fullName evidence="1">Uncharacterized protein</fullName>
    </submittedName>
</protein>
<dbReference type="EMBL" id="UINC01048785">
    <property type="protein sequence ID" value="SVB59757.1"/>
    <property type="molecule type" value="Genomic_DNA"/>
</dbReference>
<gene>
    <name evidence="1" type="ORF">METZ01_LOCUS212611</name>
</gene>
<sequence length="32" mass="3813">MFNIISGVYWVQENQDKTIFLDMKVTYGLLVF</sequence>
<dbReference type="AlphaFoldDB" id="A0A382FCB4"/>